<reference evidence="2 3" key="1">
    <citation type="submission" date="2024-04" db="EMBL/GenBank/DDBJ databases">
        <authorList>
            <person name="Abashina T."/>
            <person name="Shaikin A."/>
        </authorList>
    </citation>
    <scope>NUCLEOTIDE SEQUENCE [LARGE SCALE GENOMIC DNA]</scope>
    <source>
        <strain evidence="2 3">AAFK</strain>
    </source>
</reference>
<dbReference type="InterPro" id="IPR011250">
    <property type="entry name" value="OMP/PagP_B-barrel"/>
</dbReference>
<dbReference type="EMBL" id="JBBPCO010000016">
    <property type="protein sequence ID" value="MEK8090815.1"/>
    <property type="molecule type" value="Genomic_DNA"/>
</dbReference>
<keyword evidence="3" id="KW-1185">Reference proteome</keyword>
<dbReference type="PANTHER" id="PTHR36920:SF1">
    <property type="entry name" value="OUTER MEMBRANE PROTEIN W"/>
    <property type="match status" value="1"/>
</dbReference>
<sequence>MHKRILAATTVLAISGLAVISSAQGAEDDWIIRARGIHIAPDASSSALNIDVKSDTVAEVDITRFLTPNIAAELILATAAHEVTANGASLGSTKILPPVLTLQYHFLPEAQLRPYVGAGVNYTWFYDQSGPMKDLDLENGFGWAAQAGVDYMLTQRASLNLDVKYVGLSTEVSAAGSKLADLDINPWIIGVGLGYRF</sequence>
<evidence type="ECO:0000256" key="1">
    <source>
        <dbReference type="SAM" id="SignalP"/>
    </source>
</evidence>
<dbReference type="RefSeq" id="WP_341371870.1">
    <property type="nucleotide sequence ID" value="NZ_JBBPCO010000016.1"/>
</dbReference>
<feature type="signal peptide" evidence="1">
    <location>
        <begin position="1"/>
        <end position="25"/>
    </location>
</feature>
<feature type="chain" id="PRO_5045058832" evidence="1">
    <location>
        <begin position="26"/>
        <end position="197"/>
    </location>
</feature>
<dbReference type="Pfam" id="PF03922">
    <property type="entry name" value="OmpW"/>
    <property type="match status" value="1"/>
</dbReference>
<organism evidence="2 3">
    <name type="scientific">Thermithiobacillus plumbiphilus</name>
    <dbReference type="NCBI Taxonomy" id="1729899"/>
    <lineage>
        <taxon>Bacteria</taxon>
        <taxon>Pseudomonadati</taxon>
        <taxon>Pseudomonadota</taxon>
        <taxon>Acidithiobacillia</taxon>
        <taxon>Acidithiobacillales</taxon>
        <taxon>Thermithiobacillaceae</taxon>
        <taxon>Thermithiobacillus</taxon>
    </lineage>
</organism>
<dbReference type="InterPro" id="IPR005618">
    <property type="entry name" value="OMPW"/>
</dbReference>
<protein>
    <submittedName>
        <fullName evidence="2">OmpW family outer membrane protein</fullName>
    </submittedName>
</protein>
<evidence type="ECO:0000313" key="3">
    <source>
        <dbReference type="Proteomes" id="UP001446205"/>
    </source>
</evidence>
<gene>
    <name evidence="2" type="ORF">WOB96_13740</name>
</gene>
<proteinExistence type="predicted"/>
<evidence type="ECO:0000313" key="2">
    <source>
        <dbReference type="EMBL" id="MEK8090815.1"/>
    </source>
</evidence>
<dbReference type="Proteomes" id="UP001446205">
    <property type="component" value="Unassembled WGS sequence"/>
</dbReference>
<name>A0ABU9DBB7_9PROT</name>
<accession>A0ABU9DBB7</accession>
<comment type="caution">
    <text evidence="2">The sequence shown here is derived from an EMBL/GenBank/DDBJ whole genome shotgun (WGS) entry which is preliminary data.</text>
</comment>
<keyword evidence="1" id="KW-0732">Signal</keyword>
<dbReference type="PANTHER" id="PTHR36920">
    <property type="match status" value="1"/>
</dbReference>
<dbReference type="Gene3D" id="2.40.160.20">
    <property type="match status" value="1"/>
</dbReference>
<dbReference type="SUPFAM" id="SSF56925">
    <property type="entry name" value="OMPA-like"/>
    <property type="match status" value="1"/>
</dbReference>